<sequence length="439" mass="49509">MIKKPNIEHIKKHLGFEDFNAMQKDTLSAAQKSNEIVVLAPTGSGKTIAFLLPIVTRIDPNTEGVQCIIVAPSRELSLQIEQVCKSLGTGLKVNCCYGGHSVKVEKNNLSNPPHILVGTPGRLADHIDQNNFDYSYVENLVLDEFDKALEFGFHNDMSFIIEELRSIDFKILTSATKSDELPEFTKIKNPEVIDYLEGQVPKRLSLHVVKAPGKDKLYELLKLIYFLKAEPMLIFCNHREAVNRISELLKEKGVAHEAFHGGLDQEERERALVKFRNGSANVFITTDLAARGLDIPTIKHVVHYQLPPKEDAFIHRNGRTARMEKDGDAYLVLSDEDNLPEYIEDNPNELKVPSGLKEPQLPKWVTLYLSGGKKNKINKIDIVGLLMKKGKLEKDQLGLIEVKDFISFAAVDRKIASELCNKVNKERVKKIRLKVDIAR</sequence>
<evidence type="ECO:0000259" key="7">
    <source>
        <dbReference type="PROSITE" id="PS51194"/>
    </source>
</evidence>
<dbReference type="SMART" id="SM00487">
    <property type="entry name" value="DEXDc"/>
    <property type="match status" value="1"/>
</dbReference>
<dbReference type="Pfam" id="PF00271">
    <property type="entry name" value="Helicase_C"/>
    <property type="match status" value="1"/>
</dbReference>
<evidence type="ECO:0000256" key="4">
    <source>
        <dbReference type="ARBA" id="ARBA00022840"/>
    </source>
</evidence>
<dbReference type="GO" id="GO:0005524">
    <property type="term" value="F:ATP binding"/>
    <property type="evidence" value="ECO:0007669"/>
    <property type="project" value="UniProtKB-KW"/>
</dbReference>
<dbReference type="InterPro" id="IPR044742">
    <property type="entry name" value="DEAD/DEAH_RhlB"/>
</dbReference>
<evidence type="ECO:0000313" key="8">
    <source>
        <dbReference type="EMBL" id="NLR94570.1"/>
    </source>
</evidence>
<dbReference type="Pfam" id="PF03880">
    <property type="entry name" value="DbpA"/>
    <property type="match status" value="1"/>
</dbReference>
<feature type="domain" description="Helicase C-terminal" evidence="7">
    <location>
        <begin position="219"/>
        <end position="369"/>
    </location>
</feature>
<proteinExistence type="inferred from homology"/>
<evidence type="ECO:0000256" key="2">
    <source>
        <dbReference type="ARBA" id="ARBA00022801"/>
    </source>
</evidence>
<dbReference type="InterPro" id="IPR014001">
    <property type="entry name" value="Helicase_ATP-bd"/>
</dbReference>
<dbReference type="EMBL" id="JABAIL010000013">
    <property type="protein sequence ID" value="NLR94570.1"/>
    <property type="molecule type" value="Genomic_DNA"/>
</dbReference>
<name>A0A7X8SQM3_9BACT</name>
<dbReference type="InterPro" id="IPR050079">
    <property type="entry name" value="DEAD_box_RNA_helicase"/>
</dbReference>
<dbReference type="RefSeq" id="WP_168885280.1">
    <property type="nucleotide sequence ID" value="NZ_JABAIL010000013.1"/>
</dbReference>
<dbReference type="InterPro" id="IPR001650">
    <property type="entry name" value="Helicase_C-like"/>
</dbReference>
<reference evidence="8 9" key="1">
    <citation type="submission" date="2020-04" db="EMBL/GenBank/DDBJ databases">
        <title>Flammeovirga sp. SR4, a novel species isolated from seawater.</title>
        <authorList>
            <person name="Wang X."/>
        </authorList>
    </citation>
    <scope>NUCLEOTIDE SEQUENCE [LARGE SCALE GENOMIC DNA]</scope>
    <source>
        <strain evidence="8 9">SR4</strain>
    </source>
</reference>
<accession>A0A7X8SQM3</accession>
<dbReference type="InterPro" id="IPR011545">
    <property type="entry name" value="DEAD/DEAH_box_helicase_dom"/>
</dbReference>
<evidence type="ECO:0000259" key="6">
    <source>
        <dbReference type="PROSITE" id="PS51192"/>
    </source>
</evidence>
<dbReference type="Gene3D" id="3.30.70.330">
    <property type="match status" value="1"/>
</dbReference>
<dbReference type="PROSITE" id="PS51192">
    <property type="entry name" value="HELICASE_ATP_BIND_1"/>
    <property type="match status" value="1"/>
</dbReference>
<dbReference type="Gene3D" id="3.40.50.300">
    <property type="entry name" value="P-loop containing nucleotide triphosphate hydrolases"/>
    <property type="match status" value="2"/>
</dbReference>
<comment type="caution">
    <text evidence="8">The sequence shown here is derived from an EMBL/GenBank/DDBJ whole genome shotgun (WGS) entry which is preliminary data.</text>
</comment>
<dbReference type="InterPro" id="IPR012677">
    <property type="entry name" value="Nucleotide-bd_a/b_plait_sf"/>
</dbReference>
<dbReference type="PANTHER" id="PTHR47959:SF1">
    <property type="entry name" value="ATP-DEPENDENT RNA HELICASE DBPA"/>
    <property type="match status" value="1"/>
</dbReference>
<protein>
    <submittedName>
        <fullName evidence="8">DEAD/DEAH box helicase</fullName>
    </submittedName>
</protein>
<dbReference type="CDD" id="cd00268">
    <property type="entry name" value="DEADc"/>
    <property type="match status" value="1"/>
</dbReference>
<evidence type="ECO:0000256" key="5">
    <source>
        <dbReference type="ARBA" id="ARBA00038437"/>
    </source>
</evidence>
<evidence type="ECO:0000313" key="9">
    <source>
        <dbReference type="Proteomes" id="UP000585050"/>
    </source>
</evidence>
<evidence type="ECO:0000256" key="3">
    <source>
        <dbReference type="ARBA" id="ARBA00022806"/>
    </source>
</evidence>
<organism evidence="8 9">
    <name type="scientific">Flammeovirga agarivorans</name>
    <dbReference type="NCBI Taxonomy" id="2726742"/>
    <lineage>
        <taxon>Bacteria</taxon>
        <taxon>Pseudomonadati</taxon>
        <taxon>Bacteroidota</taxon>
        <taxon>Cytophagia</taxon>
        <taxon>Cytophagales</taxon>
        <taxon>Flammeovirgaceae</taxon>
        <taxon>Flammeovirga</taxon>
    </lineage>
</organism>
<dbReference type="Proteomes" id="UP000585050">
    <property type="component" value="Unassembled WGS sequence"/>
</dbReference>
<keyword evidence="2" id="KW-0378">Hydrolase</keyword>
<feature type="domain" description="Helicase ATP-binding" evidence="6">
    <location>
        <begin position="27"/>
        <end position="195"/>
    </location>
</feature>
<keyword evidence="9" id="KW-1185">Reference proteome</keyword>
<keyword evidence="3 8" id="KW-0347">Helicase</keyword>
<dbReference type="SUPFAM" id="SSF52540">
    <property type="entry name" value="P-loop containing nucleoside triphosphate hydrolases"/>
    <property type="match status" value="1"/>
</dbReference>
<dbReference type="PANTHER" id="PTHR47959">
    <property type="entry name" value="ATP-DEPENDENT RNA HELICASE RHLE-RELATED"/>
    <property type="match status" value="1"/>
</dbReference>
<gene>
    <name evidence="8" type="ORF">HGP29_25425</name>
</gene>
<dbReference type="InterPro" id="IPR027417">
    <property type="entry name" value="P-loop_NTPase"/>
</dbReference>
<dbReference type="InterPro" id="IPR005580">
    <property type="entry name" value="DbpA/CsdA_RNA-bd_dom"/>
</dbReference>
<dbReference type="GO" id="GO:0003724">
    <property type="term" value="F:RNA helicase activity"/>
    <property type="evidence" value="ECO:0007669"/>
    <property type="project" value="TreeGrafter"/>
</dbReference>
<comment type="similarity">
    <text evidence="5">Belongs to the DEAD box helicase family.</text>
</comment>
<dbReference type="Pfam" id="PF00270">
    <property type="entry name" value="DEAD"/>
    <property type="match status" value="1"/>
</dbReference>
<dbReference type="PROSITE" id="PS51194">
    <property type="entry name" value="HELICASE_CTER"/>
    <property type="match status" value="1"/>
</dbReference>
<dbReference type="GO" id="GO:0016787">
    <property type="term" value="F:hydrolase activity"/>
    <property type="evidence" value="ECO:0007669"/>
    <property type="project" value="UniProtKB-KW"/>
</dbReference>
<dbReference type="GO" id="GO:0003676">
    <property type="term" value="F:nucleic acid binding"/>
    <property type="evidence" value="ECO:0007669"/>
    <property type="project" value="InterPro"/>
</dbReference>
<dbReference type="AlphaFoldDB" id="A0A7X8SQM3"/>
<dbReference type="SMART" id="SM00490">
    <property type="entry name" value="HELICc"/>
    <property type="match status" value="1"/>
</dbReference>
<evidence type="ECO:0000256" key="1">
    <source>
        <dbReference type="ARBA" id="ARBA00022741"/>
    </source>
</evidence>
<dbReference type="GO" id="GO:0005829">
    <property type="term" value="C:cytosol"/>
    <property type="evidence" value="ECO:0007669"/>
    <property type="project" value="TreeGrafter"/>
</dbReference>
<keyword evidence="1" id="KW-0547">Nucleotide-binding</keyword>
<dbReference type="CDD" id="cd18787">
    <property type="entry name" value="SF2_C_DEAD"/>
    <property type="match status" value="1"/>
</dbReference>
<keyword evidence="4" id="KW-0067">ATP-binding</keyword>